<comment type="caution">
    <text evidence="1">The sequence shown here is derived from an EMBL/GenBank/DDBJ whole genome shotgun (WGS) entry which is preliminary data.</text>
</comment>
<proteinExistence type="predicted"/>
<evidence type="ECO:0000313" key="2">
    <source>
        <dbReference type="Proteomes" id="UP000467841"/>
    </source>
</evidence>
<dbReference type="AlphaFoldDB" id="A0A6D2K2F3"/>
<reference evidence="1" key="1">
    <citation type="submission" date="2020-01" db="EMBL/GenBank/DDBJ databases">
        <authorList>
            <person name="Mishra B."/>
        </authorList>
    </citation>
    <scope>NUCLEOTIDE SEQUENCE [LARGE SCALE GENOMIC DNA]</scope>
</reference>
<name>A0A6D2K2F3_9BRAS</name>
<dbReference type="EMBL" id="CACVBM020001373">
    <property type="protein sequence ID" value="CAA7047439.1"/>
    <property type="molecule type" value="Genomic_DNA"/>
</dbReference>
<dbReference type="Proteomes" id="UP000467841">
    <property type="component" value="Unassembled WGS sequence"/>
</dbReference>
<keyword evidence="2" id="KW-1185">Reference proteome</keyword>
<sequence>MLDHYENGCLLSGTGLVAFAQQSRTNSSCESAIVANCLVFLTGKVIVLFTSLETQLRNPHILLLAAPCYWGIARHCNYLGDLTLALSFSLPCGIRLDSKNIGIVLSEGNVDLGCLWDSFRGSQSN</sequence>
<protein>
    <submittedName>
        <fullName evidence="1">Uncharacterized protein</fullName>
    </submittedName>
</protein>
<evidence type="ECO:0000313" key="1">
    <source>
        <dbReference type="EMBL" id="CAA7047439.1"/>
    </source>
</evidence>
<accession>A0A6D2K2F3</accession>
<gene>
    <name evidence="1" type="ORF">MERR_LOCUS34674</name>
</gene>
<organism evidence="1 2">
    <name type="scientific">Microthlaspi erraticum</name>
    <dbReference type="NCBI Taxonomy" id="1685480"/>
    <lineage>
        <taxon>Eukaryota</taxon>
        <taxon>Viridiplantae</taxon>
        <taxon>Streptophyta</taxon>
        <taxon>Embryophyta</taxon>
        <taxon>Tracheophyta</taxon>
        <taxon>Spermatophyta</taxon>
        <taxon>Magnoliopsida</taxon>
        <taxon>eudicotyledons</taxon>
        <taxon>Gunneridae</taxon>
        <taxon>Pentapetalae</taxon>
        <taxon>rosids</taxon>
        <taxon>malvids</taxon>
        <taxon>Brassicales</taxon>
        <taxon>Brassicaceae</taxon>
        <taxon>Coluteocarpeae</taxon>
        <taxon>Microthlaspi</taxon>
    </lineage>
</organism>